<organism evidence="9 10">
    <name type="scientific">Propionigenium maris DSM 9537</name>
    <dbReference type="NCBI Taxonomy" id="1123000"/>
    <lineage>
        <taxon>Bacteria</taxon>
        <taxon>Fusobacteriati</taxon>
        <taxon>Fusobacteriota</taxon>
        <taxon>Fusobacteriia</taxon>
        <taxon>Fusobacteriales</taxon>
        <taxon>Fusobacteriaceae</taxon>
        <taxon>Propionigenium</taxon>
    </lineage>
</organism>
<comment type="caution">
    <text evidence="9">The sequence shown here is derived from an EMBL/GenBank/DDBJ whole genome shotgun (WGS) entry which is preliminary data.</text>
</comment>
<evidence type="ECO:0000259" key="7">
    <source>
        <dbReference type="PROSITE" id="PS51332"/>
    </source>
</evidence>
<dbReference type="InterPro" id="IPR051198">
    <property type="entry name" value="BchE-like"/>
</dbReference>
<keyword evidence="3" id="KW-0479">Metal-binding</keyword>
<dbReference type="GO" id="GO:0046872">
    <property type="term" value="F:metal ion binding"/>
    <property type="evidence" value="ECO:0007669"/>
    <property type="project" value="UniProtKB-KW"/>
</dbReference>
<dbReference type="SUPFAM" id="SSF102114">
    <property type="entry name" value="Radical SAM enzymes"/>
    <property type="match status" value="1"/>
</dbReference>
<keyword evidence="5" id="KW-0411">Iron-sulfur</keyword>
<evidence type="ECO:0000256" key="2">
    <source>
        <dbReference type="ARBA" id="ARBA00022691"/>
    </source>
</evidence>
<dbReference type="PANTHER" id="PTHR43409">
    <property type="entry name" value="ANAEROBIC MAGNESIUM-PROTOPORPHYRIN IX MONOMETHYL ESTER CYCLASE-RELATED"/>
    <property type="match status" value="1"/>
</dbReference>
<dbReference type="InterPro" id="IPR006638">
    <property type="entry name" value="Elp3/MiaA/NifB-like_rSAM"/>
</dbReference>
<dbReference type="SUPFAM" id="SSF52242">
    <property type="entry name" value="Cobalamin (vitamin B12)-binding domain"/>
    <property type="match status" value="1"/>
</dbReference>
<dbReference type="EMBL" id="BSDY01000005">
    <property type="protein sequence ID" value="GLI55854.1"/>
    <property type="molecule type" value="Genomic_DNA"/>
</dbReference>
<keyword evidence="2" id="KW-0949">S-adenosyl-L-methionine</keyword>
<dbReference type="GO" id="GO:0005829">
    <property type="term" value="C:cytosol"/>
    <property type="evidence" value="ECO:0007669"/>
    <property type="project" value="TreeGrafter"/>
</dbReference>
<dbReference type="SMART" id="SM00729">
    <property type="entry name" value="Elp3"/>
    <property type="match status" value="1"/>
</dbReference>
<dbReference type="InterPro" id="IPR006158">
    <property type="entry name" value="Cobalamin-bd"/>
</dbReference>
<feature type="domain" description="B12-binding" evidence="7">
    <location>
        <begin position="2"/>
        <end position="136"/>
    </location>
</feature>
<dbReference type="Pfam" id="PF04055">
    <property type="entry name" value="Radical_SAM"/>
    <property type="match status" value="1"/>
</dbReference>
<dbReference type="PANTHER" id="PTHR43409:SF16">
    <property type="entry name" value="SLR0320 PROTEIN"/>
    <property type="match status" value="1"/>
</dbReference>
<keyword evidence="4" id="KW-0408">Iron</keyword>
<dbReference type="PROSITE" id="PS51918">
    <property type="entry name" value="RADICAL_SAM"/>
    <property type="match status" value="1"/>
</dbReference>
<dbReference type="Gene3D" id="3.40.50.280">
    <property type="entry name" value="Cobalamin-binding domain"/>
    <property type="match status" value="1"/>
</dbReference>
<dbReference type="CDD" id="cd01335">
    <property type="entry name" value="Radical_SAM"/>
    <property type="match status" value="1"/>
</dbReference>
<evidence type="ECO:0000256" key="1">
    <source>
        <dbReference type="ARBA" id="ARBA00001966"/>
    </source>
</evidence>
<dbReference type="GO" id="GO:0003824">
    <property type="term" value="F:catalytic activity"/>
    <property type="evidence" value="ECO:0007669"/>
    <property type="project" value="InterPro"/>
</dbReference>
<name>A0A9W6GIK8_9FUSO</name>
<proteinExistence type="predicted"/>
<gene>
    <name evidence="9" type="ORF">PM10SUCC1_13680</name>
</gene>
<dbReference type="SFLD" id="SFLDG01123">
    <property type="entry name" value="methyltransferase_(Class_B)"/>
    <property type="match status" value="1"/>
</dbReference>
<dbReference type="InterPro" id="IPR058240">
    <property type="entry name" value="rSAM_sf"/>
</dbReference>
<evidence type="ECO:0000256" key="4">
    <source>
        <dbReference type="ARBA" id="ARBA00023004"/>
    </source>
</evidence>
<evidence type="ECO:0000259" key="8">
    <source>
        <dbReference type="PROSITE" id="PS51918"/>
    </source>
</evidence>
<evidence type="ECO:0000256" key="5">
    <source>
        <dbReference type="ARBA" id="ARBA00023014"/>
    </source>
</evidence>
<dbReference type="GO" id="GO:0051539">
    <property type="term" value="F:4 iron, 4 sulfur cluster binding"/>
    <property type="evidence" value="ECO:0007669"/>
    <property type="project" value="UniProtKB-KW"/>
</dbReference>
<dbReference type="Pfam" id="PF13311">
    <property type="entry name" value="DUF4080"/>
    <property type="match status" value="1"/>
</dbReference>
<reference evidence="9" key="1">
    <citation type="submission" date="2022-12" db="EMBL/GenBank/DDBJ databases">
        <title>Reference genome sequencing for broad-spectrum identification of bacterial and archaeal isolates by mass spectrometry.</title>
        <authorList>
            <person name="Sekiguchi Y."/>
            <person name="Tourlousse D.M."/>
        </authorList>
    </citation>
    <scope>NUCLEOTIDE SEQUENCE</scope>
    <source>
        <strain evidence="9">10succ1</strain>
    </source>
</reference>
<dbReference type="InterPro" id="IPR036724">
    <property type="entry name" value="Cobalamin-bd_sf"/>
</dbReference>
<keyword evidence="10" id="KW-1185">Reference proteome</keyword>
<evidence type="ECO:0000313" key="9">
    <source>
        <dbReference type="EMBL" id="GLI55854.1"/>
    </source>
</evidence>
<dbReference type="CDD" id="cd02068">
    <property type="entry name" value="radical_SAM_B12_BD"/>
    <property type="match status" value="1"/>
</dbReference>
<dbReference type="GO" id="GO:0031419">
    <property type="term" value="F:cobalamin binding"/>
    <property type="evidence" value="ECO:0007669"/>
    <property type="project" value="InterPro"/>
</dbReference>
<accession>A0A9W6GIK8</accession>
<feature type="coiled-coil region" evidence="6">
    <location>
        <begin position="297"/>
        <end position="324"/>
    </location>
</feature>
<comment type="cofactor">
    <cofactor evidence="1">
        <name>[4Fe-4S] cluster</name>
        <dbReference type="ChEBI" id="CHEBI:49883"/>
    </cofactor>
</comment>
<feature type="domain" description="Radical SAM core" evidence="8">
    <location>
        <begin position="173"/>
        <end position="401"/>
    </location>
</feature>
<dbReference type="InterPro" id="IPR025288">
    <property type="entry name" value="DUF4080"/>
</dbReference>
<dbReference type="InterPro" id="IPR034466">
    <property type="entry name" value="Methyltransferase_Class_B"/>
</dbReference>
<dbReference type="SFLD" id="SFLDG01082">
    <property type="entry name" value="B12-binding_domain_containing"/>
    <property type="match status" value="1"/>
</dbReference>
<dbReference type="SFLD" id="SFLDS00029">
    <property type="entry name" value="Radical_SAM"/>
    <property type="match status" value="1"/>
</dbReference>
<dbReference type="AlphaFoldDB" id="A0A9W6GIK8"/>
<sequence>MKKVLLAAINSKYIHTNLAVRYIKRYVEEYSEQKIGIYETSINNSISEVIRDIYDRAPDVVIFSTYIWNKEYVFKLIKEVRKILPETEIVLGGPEVSYDSVSVMKERAEIDYIISGEGERSTLNFLTKDINEVSGVYYRDPENRDEIRYNGNQEPIENLDEIPFPYTMEELRGNGTKILYYESSRGCPFACSYCMSSIERSVRYFSSERTKEDLKKFLDSGIKLVKFVDRTFNLKKERYMDIWRYLLSVYSEDTTFHFEISADLFDDEVIEFLEGVPKDYFQFEIGVQTSNERTMEAIKRRNDLEKLEHNVERIKDNIHLHLDLIAGLPYEDYTTFKRSFNYVHDMYPEMVQLGFLKILKGTQISTEVEEFDYKYMEFPPYEVLANKFISYREITMLKDIEGVLDHYYNSEKFGRSLKFILEKHYGSSFDFYEEMALYFRENGYFQMGHKLVAIFNHFYEFYRSKDFDKLEIFTEHLKYDYLMLGKPGSYPYWFVSHKDKEKYNNTIENLQFKSAREAHKKTEIERFSYNVITGKEDQVDLLFIYEGREVKVQEC</sequence>
<dbReference type="Pfam" id="PF02310">
    <property type="entry name" value="B12-binding"/>
    <property type="match status" value="1"/>
</dbReference>
<dbReference type="RefSeq" id="WP_281834620.1">
    <property type="nucleotide sequence ID" value="NZ_BSDY01000005.1"/>
</dbReference>
<keyword evidence="6" id="KW-0175">Coiled coil</keyword>
<evidence type="ECO:0000313" key="10">
    <source>
        <dbReference type="Proteomes" id="UP001144471"/>
    </source>
</evidence>
<evidence type="ECO:0000256" key="6">
    <source>
        <dbReference type="SAM" id="Coils"/>
    </source>
</evidence>
<evidence type="ECO:0000256" key="3">
    <source>
        <dbReference type="ARBA" id="ARBA00022723"/>
    </source>
</evidence>
<dbReference type="InterPro" id="IPR023404">
    <property type="entry name" value="rSAM_horseshoe"/>
</dbReference>
<protein>
    <submittedName>
        <fullName evidence="9">B12-binding domain-containing radical SAM protein</fullName>
    </submittedName>
</protein>
<dbReference type="PROSITE" id="PS51332">
    <property type="entry name" value="B12_BINDING"/>
    <property type="match status" value="1"/>
</dbReference>
<dbReference type="Proteomes" id="UP001144471">
    <property type="component" value="Unassembled WGS sequence"/>
</dbReference>
<dbReference type="InterPro" id="IPR007197">
    <property type="entry name" value="rSAM"/>
</dbReference>
<dbReference type="Gene3D" id="3.80.30.20">
    <property type="entry name" value="tm_1862 like domain"/>
    <property type="match status" value="1"/>
</dbReference>